<gene>
    <name evidence="7" type="ORF">Dda_9478</name>
</gene>
<dbReference type="InterPro" id="IPR003689">
    <property type="entry name" value="ZIP"/>
</dbReference>
<feature type="region of interest" description="Disordered" evidence="5">
    <location>
        <begin position="501"/>
        <end position="561"/>
    </location>
</feature>
<feature type="transmembrane region" description="Helical" evidence="6">
    <location>
        <begin position="368"/>
        <end position="392"/>
    </location>
</feature>
<evidence type="ECO:0000256" key="5">
    <source>
        <dbReference type="SAM" id="MobiDB-lite"/>
    </source>
</evidence>
<evidence type="ECO:0000256" key="3">
    <source>
        <dbReference type="ARBA" id="ARBA00022989"/>
    </source>
</evidence>
<name>A0AAD6IPG4_DREDA</name>
<keyword evidence="8" id="KW-1185">Reference proteome</keyword>
<feature type="compositionally biased region" description="Acidic residues" evidence="5">
    <location>
        <begin position="447"/>
        <end position="461"/>
    </location>
</feature>
<sequence>MNCPAKTDDAVSEHPTWSQSPPFLAADLTTCRDLNGISNSREHRNGSEVAGGWFGVHDKKLDSDVSPSGQGITVGDPGNTVALQGSPGSNSRARLLVAGHTPSLSRFWNWIVWAASVLVCSIKNKKLFPSLRIRAPFFFVVRHFGTGVLIATAFVHLLPTAFILLGDPCLSNFWINDYPAIPGAIALAGVFFVIIIEMVFHPSRRANPTPNAACPGAESDSGQPVLPRANKEALPTKDVGQLGEPSGTSNSLPNAAGQGSSHQIQVAGVGGCTGDRRAEVDAEKGSHNGISPVLTLDQKLQKDILQCILLEVGILFHSVFIGMALSVSVANEFIVLLIAIAFHQTFEGLALGSRIANIAWPNDTLQPWFMAIAYGCTTPIGQAVGIATSSLYSPDSEVGLILVGTMNAISSGLLVFASLVELLSEDFLSHERARKPAKETGKARGADDDDVPSEDDGLDEGYEVPENEWYAVLPSEKNWPILASTVPLAASTFAKRAAKAAAGEVGGEEEDDAKDDDDDDGFVVPEDWAGLDPPADLPPRWDPFDSDDEDTPGGVGLGASGLAVRVF</sequence>
<feature type="region of interest" description="Disordered" evidence="5">
    <location>
        <begin position="1"/>
        <end position="21"/>
    </location>
</feature>
<comment type="caution">
    <text evidence="7">The sequence shown here is derived from an EMBL/GenBank/DDBJ whole genome shotgun (WGS) entry which is preliminary data.</text>
</comment>
<feature type="compositionally biased region" description="Polar residues" evidence="5">
    <location>
        <begin position="246"/>
        <end position="259"/>
    </location>
</feature>
<keyword evidence="3 6" id="KW-1133">Transmembrane helix</keyword>
<feature type="region of interest" description="Disordered" evidence="5">
    <location>
        <begin position="434"/>
        <end position="461"/>
    </location>
</feature>
<feature type="compositionally biased region" description="Basic and acidic residues" evidence="5">
    <location>
        <begin position="1"/>
        <end position="12"/>
    </location>
</feature>
<dbReference type="GO" id="GO:0005886">
    <property type="term" value="C:plasma membrane"/>
    <property type="evidence" value="ECO:0007669"/>
    <property type="project" value="TreeGrafter"/>
</dbReference>
<dbReference type="EMBL" id="JAQGDS010000020">
    <property type="protein sequence ID" value="KAJ6255797.1"/>
    <property type="molecule type" value="Genomic_DNA"/>
</dbReference>
<feature type="transmembrane region" description="Helical" evidence="6">
    <location>
        <begin position="178"/>
        <end position="200"/>
    </location>
</feature>
<feature type="transmembrane region" description="Helical" evidence="6">
    <location>
        <begin position="398"/>
        <end position="424"/>
    </location>
</feature>
<keyword evidence="4 6" id="KW-0472">Membrane</keyword>
<dbReference type="Proteomes" id="UP001221413">
    <property type="component" value="Unassembled WGS sequence"/>
</dbReference>
<evidence type="ECO:0000313" key="7">
    <source>
        <dbReference type="EMBL" id="KAJ6255797.1"/>
    </source>
</evidence>
<proteinExistence type="predicted"/>
<evidence type="ECO:0000256" key="6">
    <source>
        <dbReference type="SAM" id="Phobius"/>
    </source>
</evidence>
<dbReference type="PANTHER" id="PTHR11040">
    <property type="entry name" value="ZINC/IRON TRANSPORTER"/>
    <property type="match status" value="1"/>
</dbReference>
<accession>A0AAD6IPG4</accession>
<feature type="compositionally biased region" description="Acidic residues" evidence="5">
    <location>
        <begin position="506"/>
        <end position="521"/>
    </location>
</feature>
<dbReference type="AlphaFoldDB" id="A0AAD6IPG4"/>
<feature type="region of interest" description="Disordered" evidence="5">
    <location>
        <begin position="236"/>
        <end position="259"/>
    </location>
</feature>
<keyword evidence="2 6" id="KW-0812">Transmembrane</keyword>
<feature type="transmembrane region" description="Helical" evidence="6">
    <location>
        <begin position="136"/>
        <end position="158"/>
    </location>
</feature>
<dbReference type="Pfam" id="PF02535">
    <property type="entry name" value="Zip"/>
    <property type="match status" value="1"/>
</dbReference>
<evidence type="ECO:0000256" key="2">
    <source>
        <dbReference type="ARBA" id="ARBA00022692"/>
    </source>
</evidence>
<feature type="transmembrane region" description="Helical" evidence="6">
    <location>
        <begin position="308"/>
        <end position="327"/>
    </location>
</feature>
<organism evidence="7 8">
    <name type="scientific">Drechslerella dactyloides</name>
    <name type="common">Nematode-trapping fungus</name>
    <name type="synonym">Arthrobotrys dactyloides</name>
    <dbReference type="NCBI Taxonomy" id="74499"/>
    <lineage>
        <taxon>Eukaryota</taxon>
        <taxon>Fungi</taxon>
        <taxon>Dikarya</taxon>
        <taxon>Ascomycota</taxon>
        <taxon>Pezizomycotina</taxon>
        <taxon>Orbiliomycetes</taxon>
        <taxon>Orbiliales</taxon>
        <taxon>Orbiliaceae</taxon>
        <taxon>Drechslerella</taxon>
    </lineage>
</organism>
<dbReference type="GO" id="GO:0005385">
    <property type="term" value="F:zinc ion transmembrane transporter activity"/>
    <property type="evidence" value="ECO:0007669"/>
    <property type="project" value="TreeGrafter"/>
</dbReference>
<evidence type="ECO:0000256" key="1">
    <source>
        <dbReference type="ARBA" id="ARBA00004141"/>
    </source>
</evidence>
<feature type="compositionally biased region" description="Basic and acidic residues" evidence="5">
    <location>
        <begin position="434"/>
        <end position="446"/>
    </location>
</feature>
<dbReference type="PANTHER" id="PTHR11040:SF55">
    <property type="entry name" value="MEMBRANE ZINC ION TRANSPORTER, PUTATIVE (AFU_ORTHOLOGUE AFUA_6G00470)-RELATED"/>
    <property type="match status" value="1"/>
</dbReference>
<comment type="subcellular location">
    <subcellularLocation>
        <location evidence="1">Membrane</location>
        <topology evidence="1">Multi-pass membrane protein</topology>
    </subcellularLocation>
</comment>
<reference evidence="7" key="1">
    <citation type="submission" date="2023-01" db="EMBL/GenBank/DDBJ databases">
        <title>The chitinases involved in constricting ring structure development in the nematode-trapping fungus Drechslerella dactyloides.</title>
        <authorList>
            <person name="Wang R."/>
            <person name="Zhang L."/>
            <person name="Tang P."/>
            <person name="Li S."/>
            <person name="Liang L."/>
        </authorList>
    </citation>
    <scope>NUCLEOTIDE SEQUENCE</scope>
    <source>
        <strain evidence="7">YMF1.00031</strain>
    </source>
</reference>
<evidence type="ECO:0000313" key="8">
    <source>
        <dbReference type="Proteomes" id="UP001221413"/>
    </source>
</evidence>
<evidence type="ECO:0000256" key="4">
    <source>
        <dbReference type="ARBA" id="ARBA00023136"/>
    </source>
</evidence>
<protein>
    <submittedName>
        <fullName evidence="7">Uncharacterized protein</fullName>
    </submittedName>
</protein>